<feature type="compositionally biased region" description="Basic and acidic residues" evidence="2">
    <location>
        <begin position="92"/>
        <end position="107"/>
    </location>
</feature>
<dbReference type="PANTHER" id="PTHR15107:SF0">
    <property type="entry name" value="DNA ENDONUCLEASE ACTIVATOR CTP1 C-TERMINAL DOMAIN-CONTAINING PROTEIN"/>
    <property type="match status" value="1"/>
</dbReference>
<accession>A0AAW0KJX6</accession>
<keyword evidence="4" id="KW-1185">Reference proteome</keyword>
<name>A0AAW0KJX6_QUESU</name>
<dbReference type="InterPro" id="IPR033316">
    <property type="entry name" value="RBBP8-like"/>
</dbReference>
<evidence type="ECO:0000256" key="1">
    <source>
        <dbReference type="SAM" id="Coils"/>
    </source>
</evidence>
<dbReference type="GO" id="GO:0003684">
    <property type="term" value="F:damaged DNA binding"/>
    <property type="evidence" value="ECO:0007669"/>
    <property type="project" value="TreeGrafter"/>
</dbReference>
<proteinExistence type="predicted"/>
<dbReference type="AlphaFoldDB" id="A0AAW0KJX6"/>
<feature type="region of interest" description="Disordered" evidence="2">
    <location>
        <begin position="92"/>
        <end position="121"/>
    </location>
</feature>
<gene>
    <name evidence="3" type="primary">GR1_5</name>
    <name evidence="3" type="ORF">CFP56_018873</name>
</gene>
<feature type="compositionally biased region" description="Acidic residues" evidence="2">
    <location>
        <begin position="108"/>
        <end position="121"/>
    </location>
</feature>
<reference evidence="3 4" key="1">
    <citation type="journal article" date="2018" name="Sci. Data">
        <title>The draft genome sequence of cork oak.</title>
        <authorList>
            <person name="Ramos A.M."/>
            <person name="Usie A."/>
            <person name="Barbosa P."/>
            <person name="Barros P.M."/>
            <person name="Capote T."/>
            <person name="Chaves I."/>
            <person name="Simoes F."/>
            <person name="Abreu I."/>
            <person name="Carrasquinho I."/>
            <person name="Faro C."/>
            <person name="Guimaraes J.B."/>
            <person name="Mendonca D."/>
            <person name="Nobrega F."/>
            <person name="Rodrigues L."/>
            <person name="Saibo N.J.M."/>
            <person name="Varela M.C."/>
            <person name="Egas C."/>
            <person name="Matos J."/>
            <person name="Miguel C.M."/>
            <person name="Oliveira M.M."/>
            <person name="Ricardo C.P."/>
            <person name="Goncalves S."/>
        </authorList>
    </citation>
    <scope>NUCLEOTIDE SEQUENCE [LARGE SCALE GENOMIC DNA]</scope>
    <source>
        <strain evidence="4">cv. HL8</strain>
    </source>
</reference>
<dbReference type="GO" id="GO:0010792">
    <property type="term" value="P:DNA double-strand break processing involved in repair via single-strand annealing"/>
    <property type="evidence" value="ECO:0007669"/>
    <property type="project" value="TreeGrafter"/>
</dbReference>
<evidence type="ECO:0000313" key="4">
    <source>
        <dbReference type="Proteomes" id="UP000237347"/>
    </source>
</evidence>
<evidence type="ECO:0000313" key="3">
    <source>
        <dbReference type="EMBL" id="KAK7838973.1"/>
    </source>
</evidence>
<sequence length="121" mass="14204">MEKFVSSLSTFLVATIQEAKDRISQLEYIFYSELYPNFQSKSKSLQKVYFEARKTAEDAWKEKENNLLIQIERLQLEKQKALDENHSLKLEIGKPLKEQQEKTNKVEDAEEGDEGMELQDN</sequence>
<comment type="caution">
    <text evidence="3">The sequence shown here is derived from an EMBL/GenBank/DDBJ whole genome shotgun (WGS) entry which is preliminary data.</text>
</comment>
<dbReference type="Proteomes" id="UP000237347">
    <property type="component" value="Unassembled WGS sequence"/>
</dbReference>
<feature type="coiled-coil region" evidence="1">
    <location>
        <begin position="57"/>
        <end position="91"/>
    </location>
</feature>
<keyword evidence="1" id="KW-0175">Coiled coil</keyword>
<dbReference type="EMBL" id="PKMF04000293">
    <property type="protein sequence ID" value="KAK7838973.1"/>
    <property type="molecule type" value="Genomic_DNA"/>
</dbReference>
<organism evidence="3 4">
    <name type="scientific">Quercus suber</name>
    <name type="common">Cork oak</name>
    <dbReference type="NCBI Taxonomy" id="58331"/>
    <lineage>
        <taxon>Eukaryota</taxon>
        <taxon>Viridiplantae</taxon>
        <taxon>Streptophyta</taxon>
        <taxon>Embryophyta</taxon>
        <taxon>Tracheophyta</taxon>
        <taxon>Spermatophyta</taxon>
        <taxon>Magnoliopsida</taxon>
        <taxon>eudicotyledons</taxon>
        <taxon>Gunneridae</taxon>
        <taxon>Pentapetalae</taxon>
        <taxon>rosids</taxon>
        <taxon>fabids</taxon>
        <taxon>Fagales</taxon>
        <taxon>Fagaceae</taxon>
        <taxon>Quercus</taxon>
    </lineage>
</organism>
<dbReference type="PANTHER" id="PTHR15107">
    <property type="entry name" value="RETINOBLASTOMA BINDING PROTEIN 8"/>
    <property type="match status" value="1"/>
</dbReference>
<evidence type="ECO:0000256" key="2">
    <source>
        <dbReference type="SAM" id="MobiDB-lite"/>
    </source>
</evidence>
<protein>
    <submittedName>
        <fullName evidence="3">Protein gamma response 1</fullName>
    </submittedName>
</protein>